<reference evidence="3" key="1">
    <citation type="submission" date="2020-10" db="EMBL/GenBank/DDBJ databases">
        <authorList>
            <person name="Gilroy R."/>
        </authorList>
    </citation>
    <scope>NUCLEOTIDE SEQUENCE</scope>
    <source>
        <strain evidence="3">ChiBcec7-5410</strain>
    </source>
</reference>
<gene>
    <name evidence="3" type="ORF">IAC43_04240</name>
</gene>
<evidence type="ECO:0000256" key="2">
    <source>
        <dbReference type="SAM" id="SignalP"/>
    </source>
</evidence>
<dbReference type="InterPro" id="IPR050490">
    <property type="entry name" value="Bact_solute-bd_prot1"/>
</dbReference>
<keyword evidence="2" id="KW-0732">Signal</keyword>
<evidence type="ECO:0000313" key="4">
    <source>
        <dbReference type="Proteomes" id="UP000824160"/>
    </source>
</evidence>
<feature type="compositionally biased region" description="Low complexity" evidence="1">
    <location>
        <begin position="20"/>
        <end position="55"/>
    </location>
</feature>
<dbReference type="Proteomes" id="UP000824160">
    <property type="component" value="Unassembled WGS sequence"/>
</dbReference>
<reference evidence="3" key="2">
    <citation type="journal article" date="2021" name="PeerJ">
        <title>Extensive microbial diversity within the chicken gut microbiome revealed by metagenomics and culture.</title>
        <authorList>
            <person name="Gilroy R."/>
            <person name="Ravi A."/>
            <person name="Getino M."/>
            <person name="Pursley I."/>
            <person name="Horton D.L."/>
            <person name="Alikhan N.F."/>
            <person name="Baker D."/>
            <person name="Gharbi K."/>
            <person name="Hall N."/>
            <person name="Watson M."/>
            <person name="Adriaenssens E.M."/>
            <person name="Foster-Nyarko E."/>
            <person name="Jarju S."/>
            <person name="Secka A."/>
            <person name="Antonio M."/>
            <person name="Oren A."/>
            <person name="Chaudhuri R.R."/>
            <person name="La Ragione R."/>
            <person name="Hildebrand F."/>
            <person name="Pallen M.J."/>
        </authorList>
    </citation>
    <scope>NUCLEOTIDE SEQUENCE</scope>
    <source>
        <strain evidence="3">ChiBcec7-5410</strain>
    </source>
</reference>
<dbReference type="PANTHER" id="PTHR43649">
    <property type="entry name" value="ARABINOSE-BINDING PROTEIN-RELATED"/>
    <property type="match status" value="1"/>
</dbReference>
<dbReference type="AlphaFoldDB" id="A0A9D1H5P7"/>
<dbReference type="CDD" id="cd14748">
    <property type="entry name" value="PBP2_UgpB"/>
    <property type="match status" value="1"/>
</dbReference>
<name>A0A9D1H5P7_9FIRM</name>
<sequence>MKKFASICLIAAMMVSMSSCASESGSSSGSSSSSSSSSTAASSDASQTAESTSSSDNGDTIELTYWYAWTDKIQENNENLVAQFNETVGAEKGIHVTAEYQGTYDDVHQKLQAAYVAGDTPDVSVMEIGSVGTFARNGVLQPLDEYFERDNIDTSDFFEGLMINCEVDGSYYGLPYLRSTPILYMNTTLLEQAGLDTAGPANWDELADYCRTVKEKTGAYGLSMYSYVWTFEAFLMEQGTSVLNEDETACNIDTDECRYVMHFFQDLINEGVVRCVAGEDSSKVDTDYINQNTAMWMTSTANLTSVLSVAEENGFEVNTCYIPAGETYGVPTGGCNLIMPSSLTDEHKDAAWEFIKWMTATDQSAYASAYTGYVPNSKSAAATETITSLWETTPQFKVALDQLELYGQGRPKTTAYAQVEDELVAMMDACWVNGADVDSTVAETAATINELLADAN</sequence>
<dbReference type="SUPFAM" id="SSF53850">
    <property type="entry name" value="Periplasmic binding protein-like II"/>
    <property type="match status" value="1"/>
</dbReference>
<protein>
    <submittedName>
        <fullName evidence="3">ABC transporter substrate-binding protein</fullName>
    </submittedName>
</protein>
<dbReference type="Gene3D" id="3.40.190.10">
    <property type="entry name" value="Periplasmic binding protein-like II"/>
    <property type="match status" value="1"/>
</dbReference>
<proteinExistence type="predicted"/>
<comment type="caution">
    <text evidence="3">The sequence shown here is derived from an EMBL/GenBank/DDBJ whole genome shotgun (WGS) entry which is preliminary data.</text>
</comment>
<dbReference type="Pfam" id="PF13416">
    <property type="entry name" value="SBP_bac_8"/>
    <property type="match status" value="1"/>
</dbReference>
<dbReference type="InterPro" id="IPR006059">
    <property type="entry name" value="SBP"/>
</dbReference>
<evidence type="ECO:0000256" key="1">
    <source>
        <dbReference type="SAM" id="MobiDB-lite"/>
    </source>
</evidence>
<dbReference type="PANTHER" id="PTHR43649:SF30">
    <property type="entry name" value="ABC TRANSPORTER SUBSTRATE-BINDING PROTEIN"/>
    <property type="match status" value="1"/>
</dbReference>
<feature type="chain" id="PRO_5039666004" evidence="2">
    <location>
        <begin position="22"/>
        <end position="456"/>
    </location>
</feature>
<dbReference type="PROSITE" id="PS51257">
    <property type="entry name" value="PROKAR_LIPOPROTEIN"/>
    <property type="match status" value="1"/>
</dbReference>
<feature type="signal peptide" evidence="2">
    <location>
        <begin position="1"/>
        <end position="21"/>
    </location>
</feature>
<evidence type="ECO:0000313" key="3">
    <source>
        <dbReference type="EMBL" id="HIT94370.1"/>
    </source>
</evidence>
<organism evidence="3 4">
    <name type="scientific">Candidatus Faecivivens stercoripullorum</name>
    <dbReference type="NCBI Taxonomy" id="2840805"/>
    <lineage>
        <taxon>Bacteria</taxon>
        <taxon>Bacillati</taxon>
        <taxon>Bacillota</taxon>
        <taxon>Clostridia</taxon>
        <taxon>Eubacteriales</taxon>
        <taxon>Oscillospiraceae</taxon>
        <taxon>Oscillospiraceae incertae sedis</taxon>
        <taxon>Candidatus Faecivivens</taxon>
    </lineage>
</organism>
<dbReference type="EMBL" id="DVLW01000113">
    <property type="protein sequence ID" value="HIT94370.1"/>
    <property type="molecule type" value="Genomic_DNA"/>
</dbReference>
<accession>A0A9D1H5P7</accession>
<feature type="region of interest" description="Disordered" evidence="1">
    <location>
        <begin position="20"/>
        <end position="56"/>
    </location>
</feature>